<dbReference type="SMART" id="SM00679">
    <property type="entry name" value="CTNS"/>
    <property type="match status" value="2"/>
</dbReference>
<gene>
    <name evidence="13" type="ORF">C0Q70_17151</name>
</gene>
<feature type="transmembrane region" description="Helical" evidence="12">
    <location>
        <begin position="199"/>
        <end position="218"/>
    </location>
</feature>
<dbReference type="PANTHER" id="PTHR13131">
    <property type="entry name" value="CYSTINOSIN"/>
    <property type="match status" value="1"/>
</dbReference>
<evidence type="ECO:0000256" key="5">
    <source>
        <dbReference type="ARBA" id="ARBA00022737"/>
    </source>
</evidence>
<evidence type="ECO:0000256" key="11">
    <source>
        <dbReference type="ARBA" id="ARBA00074957"/>
    </source>
</evidence>
<dbReference type="GO" id="GO:0015293">
    <property type="term" value="F:symporter activity"/>
    <property type="evidence" value="ECO:0007669"/>
    <property type="project" value="UniProtKB-KW"/>
</dbReference>
<dbReference type="NCBIfam" id="TIGR00951">
    <property type="entry name" value="2A43"/>
    <property type="match status" value="1"/>
</dbReference>
<dbReference type="STRING" id="400727.A0A2T7NRT0"/>
<dbReference type="Pfam" id="PF04193">
    <property type="entry name" value="PQ-loop"/>
    <property type="match status" value="2"/>
</dbReference>
<dbReference type="AlphaFoldDB" id="A0A2T7NRT0"/>
<evidence type="ECO:0000256" key="7">
    <source>
        <dbReference type="ARBA" id="ARBA00022989"/>
    </source>
</evidence>
<proteinExistence type="inferred from homology"/>
<sequence length="381" mass="42688">MSKGVTAVTVKFSDTDLQIETGETSQLTLILSGNLNVSADILFTYQVGDDIKYTDDKQIIYPVPNMTIYPGNKSSSVVIKAHNAGHVTLGVNSSSSELEGLSRAFVRINTVRSSVLVVINAVIGWLYFAAWSVSFYPQVYINWKRKSVVGLNFDFLSYNITGFLAYGFFNVGMFWVTGVKNDYLSQHPRGINPVQLNDVIFTLHAVFITLVTIGQCFIYEKGGQKVSKICMVLVAGAWLFAAAALIVTLTHKITWLTYLYYFSYIKLGVTLIKYIPQAYMNYQRKSTVGWSIGNVLLDFTGGSLSLLQMFLLSYNSDDWGSIFGDPTKFGLGFFSILFDILFIVQHYCLYHGRDAYQVIGEEKEIKVNAKNQDYQGAQTVY</sequence>
<dbReference type="FunFam" id="1.20.1280.290:FF:000016">
    <property type="entry name" value="Cystinosin homolog"/>
    <property type="match status" value="1"/>
</dbReference>
<reference evidence="13 14" key="1">
    <citation type="submission" date="2018-04" db="EMBL/GenBank/DDBJ databases">
        <title>The genome of golden apple snail Pomacea canaliculata provides insight into stress tolerance and invasive adaptation.</title>
        <authorList>
            <person name="Liu C."/>
            <person name="Liu B."/>
            <person name="Ren Y."/>
            <person name="Zhang Y."/>
            <person name="Wang H."/>
            <person name="Li S."/>
            <person name="Jiang F."/>
            <person name="Yin L."/>
            <person name="Zhang G."/>
            <person name="Qian W."/>
            <person name="Fan W."/>
        </authorList>
    </citation>
    <scope>NUCLEOTIDE SEQUENCE [LARGE SCALE GENOMIC DNA]</scope>
    <source>
        <strain evidence="13">SZHN2017</strain>
        <tissue evidence="13">Muscle</tissue>
    </source>
</reference>
<keyword evidence="7 12" id="KW-1133">Transmembrane helix</keyword>
<feature type="transmembrane region" description="Helical" evidence="12">
    <location>
        <begin position="331"/>
        <end position="350"/>
    </location>
</feature>
<accession>A0A2T7NRT0</accession>
<protein>
    <recommendedName>
        <fullName evidence="11">Cystinosin homolog</fullName>
    </recommendedName>
</protein>
<evidence type="ECO:0000313" key="14">
    <source>
        <dbReference type="Proteomes" id="UP000245119"/>
    </source>
</evidence>
<name>A0A2T7NRT0_POMCA</name>
<evidence type="ECO:0000256" key="6">
    <source>
        <dbReference type="ARBA" id="ARBA00022847"/>
    </source>
</evidence>
<evidence type="ECO:0000256" key="2">
    <source>
        <dbReference type="ARBA" id="ARBA00006855"/>
    </source>
</evidence>
<evidence type="ECO:0000256" key="3">
    <source>
        <dbReference type="ARBA" id="ARBA00022448"/>
    </source>
</evidence>
<evidence type="ECO:0000256" key="8">
    <source>
        <dbReference type="ARBA" id="ARBA00023136"/>
    </source>
</evidence>
<keyword evidence="3" id="KW-0813">Transport</keyword>
<dbReference type="GO" id="GO:0015184">
    <property type="term" value="F:L-cystine transmembrane transporter activity"/>
    <property type="evidence" value="ECO:0007669"/>
    <property type="project" value="TreeGrafter"/>
</dbReference>
<keyword evidence="14" id="KW-1185">Reference proteome</keyword>
<comment type="subcellular location">
    <subcellularLocation>
        <location evidence="1">Lysosome membrane</location>
        <topology evidence="1">Multi-pass membrane protein</topology>
    </subcellularLocation>
</comment>
<keyword evidence="5" id="KW-0677">Repeat</keyword>
<comment type="catalytic activity">
    <reaction evidence="10">
        <text>L-cystine(out) + H(+)(out) = L-cystine(in) + H(+)(in)</text>
        <dbReference type="Rhea" id="RHEA:66172"/>
        <dbReference type="ChEBI" id="CHEBI:15378"/>
        <dbReference type="ChEBI" id="CHEBI:35491"/>
    </reaction>
    <physiologicalReaction direction="left-to-right" evidence="10">
        <dbReference type="Rhea" id="RHEA:66173"/>
    </physiologicalReaction>
</comment>
<dbReference type="OrthoDB" id="75720at2759"/>
<dbReference type="Gene3D" id="1.20.1280.290">
    <property type="match status" value="1"/>
</dbReference>
<evidence type="ECO:0000313" key="13">
    <source>
        <dbReference type="EMBL" id="PVD23877.1"/>
    </source>
</evidence>
<evidence type="ECO:0000256" key="1">
    <source>
        <dbReference type="ARBA" id="ARBA00004155"/>
    </source>
</evidence>
<feature type="transmembrane region" description="Helical" evidence="12">
    <location>
        <begin position="156"/>
        <end position="179"/>
    </location>
</feature>
<dbReference type="EMBL" id="PZQS01000010">
    <property type="protein sequence ID" value="PVD23877.1"/>
    <property type="molecule type" value="Genomic_DNA"/>
</dbReference>
<evidence type="ECO:0000256" key="12">
    <source>
        <dbReference type="SAM" id="Phobius"/>
    </source>
</evidence>
<evidence type="ECO:0000256" key="4">
    <source>
        <dbReference type="ARBA" id="ARBA00022692"/>
    </source>
</evidence>
<feature type="transmembrane region" description="Helical" evidence="12">
    <location>
        <begin position="115"/>
        <end position="136"/>
    </location>
</feature>
<keyword evidence="4 12" id="KW-0812">Transmembrane</keyword>
<feature type="transmembrane region" description="Helical" evidence="12">
    <location>
        <begin position="287"/>
        <end position="311"/>
    </location>
</feature>
<dbReference type="Proteomes" id="UP000245119">
    <property type="component" value="Linkage Group LG10"/>
</dbReference>
<dbReference type="PANTHER" id="PTHR13131:SF5">
    <property type="entry name" value="CYSTINOSIN"/>
    <property type="match status" value="1"/>
</dbReference>
<dbReference type="GO" id="GO:0005765">
    <property type="term" value="C:lysosomal membrane"/>
    <property type="evidence" value="ECO:0007669"/>
    <property type="project" value="UniProtKB-SubCell"/>
</dbReference>
<keyword evidence="8 12" id="KW-0472">Membrane</keyword>
<comment type="similarity">
    <text evidence="2">Belongs to the cystinosin family.</text>
</comment>
<feature type="transmembrane region" description="Helical" evidence="12">
    <location>
        <begin position="230"/>
        <end position="249"/>
    </location>
</feature>
<comment type="caution">
    <text evidence="13">The sequence shown here is derived from an EMBL/GenBank/DDBJ whole genome shotgun (WGS) entry which is preliminary data.</text>
</comment>
<feature type="transmembrane region" description="Helical" evidence="12">
    <location>
        <begin position="255"/>
        <end position="275"/>
    </location>
</feature>
<evidence type="ECO:0000256" key="9">
    <source>
        <dbReference type="ARBA" id="ARBA00023228"/>
    </source>
</evidence>
<dbReference type="InterPro" id="IPR005282">
    <property type="entry name" value="LC_transporter"/>
</dbReference>
<dbReference type="FunFam" id="1.20.1280.290:FF:000018">
    <property type="entry name" value="Cystinosin homolog"/>
    <property type="match status" value="1"/>
</dbReference>
<dbReference type="InterPro" id="IPR006603">
    <property type="entry name" value="PQ-loop_rpt"/>
</dbReference>
<keyword evidence="6" id="KW-0769">Symport</keyword>
<organism evidence="13 14">
    <name type="scientific">Pomacea canaliculata</name>
    <name type="common">Golden apple snail</name>
    <dbReference type="NCBI Taxonomy" id="400727"/>
    <lineage>
        <taxon>Eukaryota</taxon>
        <taxon>Metazoa</taxon>
        <taxon>Spiralia</taxon>
        <taxon>Lophotrochozoa</taxon>
        <taxon>Mollusca</taxon>
        <taxon>Gastropoda</taxon>
        <taxon>Caenogastropoda</taxon>
        <taxon>Architaenioglossa</taxon>
        <taxon>Ampullarioidea</taxon>
        <taxon>Ampullariidae</taxon>
        <taxon>Pomacea</taxon>
    </lineage>
</organism>
<evidence type="ECO:0000256" key="10">
    <source>
        <dbReference type="ARBA" id="ARBA00048473"/>
    </source>
</evidence>
<keyword evidence="9" id="KW-0458">Lysosome</keyword>